<evidence type="ECO:0000313" key="4">
    <source>
        <dbReference type="Proteomes" id="UP001166286"/>
    </source>
</evidence>
<comment type="caution">
    <text evidence="3">The sequence shown here is derived from an EMBL/GenBank/DDBJ whole genome shotgun (WGS) entry which is preliminary data.</text>
</comment>
<sequence>MAPAEERNDEDGPPQPSVRRVMTNQGNKAQRLLRVDQIYSRKDRQVHFVKTAKPNPKPDRQGKTALVVRRIISKQGMLAGTEIDIKSELLGDLFLDIFADVEDLTLNKTPPVASPELMFYARPHLIKRKEEEKERTTPDQALIDDIGTALRFVQEDYESTILSLDSLLDNREITWDLIWAICPPKATFLAPRYGLMHQMQAFYVTSSSYEQRPNNTKYFGLDGKIITHDGSDFGWGNISIEINQFEGARPLTSLEAFPLEDMAEFEAVRDKLVARGRRYVSIVDQPNCLEYAAERATNALGIKETALPDGKLKAEKFNAAGRVIADPEAFATHNPSSNLIQPYVFPRDFILIRDLKETQLLVCAHWINGFSLPSKTWGQLMVEYLVEIKWNDEAFQKLVMKEDRRRLIHGLVKAHKQDGETFDDFVQGKGRGLVCLLAGPPGVGKTLTAEVVAETTRRPLYVVSIGELGIDADVVDRRLVMILEITRRWGCVLLIDEADVFLSVRGQNLEKDTLVSIFLRHIEYFRGILILTTNRHSIIDPAFTSRIHFTIKYPDLDEDSRAAVWRNFIVRATQDHESVNEQDIARLAKRDLNGRQIKNTVSCAISLARDQEKPLTVKDIEYLLDIL</sequence>
<dbReference type="InterPro" id="IPR027417">
    <property type="entry name" value="P-loop_NTPase"/>
</dbReference>
<dbReference type="GO" id="GO:0016887">
    <property type="term" value="F:ATP hydrolysis activity"/>
    <property type="evidence" value="ECO:0007669"/>
    <property type="project" value="InterPro"/>
</dbReference>
<evidence type="ECO:0000256" key="1">
    <source>
        <dbReference type="SAM" id="MobiDB-lite"/>
    </source>
</evidence>
<dbReference type="Pfam" id="PF00004">
    <property type="entry name" value="AAA"/>
    <property type="match status" value="1"/>
</dbReference>
<dbReference type="InterPro" id="IPR003959">
    <property type="entry name" value="ATPase_AAA_core"/>
</dbReference>
<dbReference type="CDD" id="cd19481">
    <property type="entry name" value="RecA-like_protease"/>
    <property type="match status" value="1"/>
</dbReference>
<feature type="domain" description="AAA+ ATPase" evidence="2">
    <location>
        <begin position="431"/>
        <end position="557"/>
    </location>
</feature>
<dbReference type="EMBL" id="JAFEKC020000002">
    <property type="protein sequence ID" value="KAK0516175.1"/>
    <property type="molecule type" value="Genomic_DNA"/>
</dbReference>
<dbReference type="InterPro" id="IPR003593">
    <property type="entry name" value="AAA+_ATPase"/>
</dbReference>
<dbReference type="Proteomes" id="UP001166286">
    <property type="component" value="Unassembled WGS sequence"/>
</dbReference>
<dbReference type="SUPFAM" id="SSF52540">
    <property type="entry name" value="P-loop containing nucleoside triphosphate hydrolases"/>
    <property type="match status" value="1"/>
</dbReference>
<evidence type="ECO:0000313" key="3">
    <source>
        <dbReference type="EMBL" id="KAK0516175.1"/>
    </source>
</evidence>
<feature type="region of interest" description="Disordered" evidence="1">
    <location>
        <begin position="1"/>
        <end position="28"/>
    </location>
</feature>
<dbReference type="InterPro" id="IPR054289">
    <property type="entry name" value="DUF7025"/>
</dbReference>
<organism evidence="3 4">
    <name type="scientific">Cladonia borealis</name>
    <dbReference type="NCBI Taxonomy" id="184061"/>
    <lineage>
        <taxon>Eukaryota</taxon>
        <taxon>Fungi</taxon>
        <taxon>Dikarya</taxon>
        <taxon>Ascomycota</taxon>
        <taxon>Pezizomycotina</taxon>
        <taxon>Lecanoromycetes</taxon>
        <taxon>OSLEUM clade</taxon>
        <taxon>Lecanoromycetidae</taxon>
        <taxon>Lecanorales</taxon>
        <taxon>Lecanorineae</taxon>
        <taxon>Cladoniaceae</taxon>
        <taxon>Cladonia</taxon>
    </lineage>
</organism>
<accession>A0AA39R7C3</accession>
<dbReference type="Pfam" id="PF22942">
    <property type="entry name" value="DUF7025"/>
    <property type="match status" value="1"/>
</dbReference>
<name>A0AA39R7C3_9LECA</name>
<proteinExistence type="predicted"/>
<dbReference type="PANTHER" id="PTHR46411">
    <property type="entry name" value="FAMILY ATPASE, PUTATIVE-RELATED"/>
    <property type="match status" value="1"/>
</dbReference>
<dbReference type="GO" id="GO:0005524">
    <property type="term" value="F:ATP binding"/>
    <property type="evidence" value="ECO:0007669"/>
    <property type="project" value="InterPro"/>
</dbReference>
<dbReference type="AlphaFoldDB" id="A0AA39R7C3"/>
<evidence type="ECO:0000259" key="2">
    <source>
        <dbReference type="SMART" id="SM00382"/>
    </source>
</evidence>
<gene>
    <name evidence="3" type="ORF">JMJ35_000778</name>
</gene>
<reference evidence="3" key="1">
    <citation type="submission" date="2023-03" db="EMBL/GenBank/DDBJ databases">
        <title>Complete genome of Cladonia borealis.</title>
        <authorList>
            <person name="Park H."/>
        </authorList>
    </citation>
    <scope>NUCLEOTIDE SEQUENCE</scope>
    <source>
        <strain evidence="3">ANT050790</strain>
    </source>
</reference>
<dbReference type="SMART" id="SM00382">
    <property type="entry name" value="AAA"/>
    <property type="match status" value="1"/>
</dbReference>
<protein>
    <recommendedName>
        <fullName evidence="2">AAA+ ATPase domain-containing protein</fullName>
    </recommendedName>
</protein>
<keyword evidence="4" id="KW-1185">Reference proteome</keyword>
<dbReference type="PANTHER" id="PTHR46411:SF2">
    <property type="entry name" value="AAA+ ATPASE DOMAIN-CONTAINING PROTEIN"/>
    <property type="match status" value="1"/>
</dbReference>
<dbReference type="Gene3D" id="3.40.50.300">
    <property type="entry name" value="P-loop containing nucleotide triphosphate hydrolases"/>
    <property type="match status" value="1"/>
</dbReference>